<gene>
    <name evidence="2" type="ORF">GCM10010326_70510</name>
</gene>
<accession>A0ABQ3ATU2</accession>
<comment type="caution">
    <text evidence="2">The sequence shown here is derived from an EMBL/GenBank/DDBJ whole genome shotgun (WGS) entry which is preliminary data.</text>
</comment>
<evidence type="ECO:0000256" key="1">
    <source>
        <dbReference type="SAM" id="MobiDB-lite"/>
    </source>
</evidence>
<dbReference type="Proteomes" id="UP000600946">
    <property type="component" value="Unassembled WGS sequence"/>
</dbReference>
<protein>
    <submittedName>
        <fullName evidence="2">Uncharacterized protein</fullName>
    </submittedName>
</protein>
<dbReference type="GeneID" id="96294917"/>
<keyword evidence="3" id="KW-1185">Reference proteome</keyword>
<organism evidence="2 3">
    <name type="scientific">Streptomyces xanthochromogenes</name>
    <dbReference type="NCBI Taxonomy" id="67384"/>
    <lineage>
        <taxon>Bacteria</taxon>
        <taxon>Bacillati</taxon>
        <taxon>Actinomycetota</taxon>
        <taxon>Actinomycetes</taxon>
        <taxon>Kitasatosporales</taxon>
        <taxon>Streptomycetaceae</taxon>
        <taxon>Streptomyces</taxon>
    </lineage>
</organism>
<sequence length="61" mass="6297">MATAIEELAPQETAPSARPAPVPVAITPRPIGDDEVRIITGIGVFAESAECSCTAGDDQPY</sequence>
<evidence type="ECO:0000313" key="2">
    <source>
        <dbReference type="EMBL" id="GGY65801.1"/>
    </source>
</evidence>
<dbReference type="RefSeq" id="WP_190029282.1">
    <property type="nucleotide sequence ID" value="NZ_BMUU01000018.1"/>
</dbReference>
<reference evidence="3" key="1">
    <citation type="journal article" date="2019" name="Int. J. Syst. Evol. Microbiol.">
        <title>The Global Catalogue of Microorganisms (GCM) 10K type strain sequencing project: providing services to taxonomists for standard genome sequencing and annotation.</title>
        <authorList>
            <consortium name="The Broad Institute Genomics Platform"/>
            <consortium name="The Broad Institute Genome Sequencing Center for Infectious Disease"/>
            <person name="Wu L."/>
            <person name="Ma J."/>
        </authorList>
    </citation>
    <scope>NUCLEOTIDE SEQUENCE [LARGE SCALE GENOMIC DNA]</scope>
    <source>
        <strain evidence="3">JCM 4594</strain>
    </source>
</reference>
<dbReference type="EMBL" id="BMUU01000018">
    <property type="protein sequence ID" value="GGY65801.1"/>
    <property type="molecule type" value="Genomic_DNA"/>
</dbReference>
<name>A0ABQ3ATU2_9ACTN</name>
<feature type="region of interest" description="Disordered" evidence="1">
    <location>
        <begin position="1"/>
        <end position="29"/>
    </location>
</feature>
<evidence type="ECO:0000313" key="3">
    <source>
        <dbReference type="Proteomes" id="UP000600946"/>
    </source>
</evidence>
<feature type="compositionally biased region" description="Low complexity" evidence="1">
    <location>
        <begin position="14"/>
        <end position="25"/>
    </location>
</feature>
<proteinExistence type="predicted"/>